<proteinExistence type="predicted"/>
<dbReference type="Pfam" id="PF00400">
    <property type="entry name" value="WD40"/>
    <property type="match status" value="5"/>
</dbReference>
<keyword evidence="3" id="KW-0677">Repeat</keyword>
<dbReference type="PROSITE" id="PS00678">
    <property type="entry name" value="WD_REPEATS_1"/>
    <property type="match status" value="2"/>
</dbReference>
<dbReference type="EMBL" id="CM035418">
    <property type="protein sequence ID" value="KAH7420754.1"/>
    <property type="molecule type" value="Genomic_DNA"/>
</dbReference>
<gene>
    <name evidence="6" type="ORF">KP509_13G020800</name>
</gene>
<dbReference type="InterPro" id="IPR020472">
    <property type="entry name" value="WD40_PAC1"/>
</dbReference>
<sequence length="369" mass="40896">MKLVAGSYERYLWGWRLDKKKEQLQSIFSYPAHLGPIKCIASWGSVLATGGEDDTIKIFDTNSNKDMGTLTHHTGSVTTLSFYGSSVYPSNLLSGSEDGMICLWDTDTWLLYKSMKGHRKGVCDLSIHPSGRLCISVGRDSHLNMYDLIKGRRCFTSKLSSAASLIQFSPVDGNTYALVTDNSIAIHSSENGNHLRTLRHEKQVLCMAQHEDNVLFTGGEDCTIKVWDTRSAEAIFSVNNAHTKRVKGLCVWASDQATENTEHKIGSASSDGSIFIWDTRRIQNGDNITPLVRAETKARLTCLVTCSMRKNKMQQLANDGGGGGDKEVSLLDDASPNSEHSNDHSNGTTKQNCLIEHEFSKKQRKKQKN</sequence>
<dbReference type="PANTHER" id="PTHR44675">
    <property type="entry name" value="PAK1 INTERACTING PROTEIN 1"/>
    <property type="match status" value="1"/>
</dbReference>
<evidence type="ECO:0000313" key="6">
    <source>
        <dbReference type="EMBL" id="KAH7420754.1"/>
    </source>
</evidence>
<dbReference type="InterPro" id="IPR015943">
    <property type="entry name" value="WD40/YVTN_repeat-like_dom_sf"/>
</dbReference>
<name>A0A8T2THD4_CERRI</name>
<evidence type="ECO:0000256" key="5">
    <source>
        <dbReference type="SAM" id="MobiDB-lite"/>
    </source>
</evidence>
<evidence type="ECO:0000256" key="4">
    <source>
        <dbReference type="PROSITE-ProRule" id="PRU00221"/>
    </source>
</evidence>
<keyword evidence="1" id="KW-0690">Ribosome biogenesis</keyword>
<keyword evidence="2 4" id="KW-0853">WD repeat</keyword>
<dbReference type="Proteomes" id="UP000825935">
    <property type="component" value="Chromosome 13"/>
</dbReference>
<dbReference type="InterPro" id="IPR001680">
    <property type="entry name" value="WD40_rpt"/>
</dbReference>
<dbReference type="SMART" id="SM00320">
    <property type="entry name" value="WD40"/>
    <property type="match status" value="5"/>
</dbReference>
<reference evidence="6" key="1">
    <citation type="submission" date="2021-08" db="EMBL/GenBank/DDBJ databases">
        <title>WGS assembly of Ceratopteris richardii.</title>
        <authorList>
            <person name="Marchant D.B."/>
            <person name="Chen G."/>
            <person name="Jenkins J."/>
            <person name="Shu S."/>
            <person name="Leebens-Mack J."/>
            <person name="Grimwood J."/>
            <person name="Schmutz J."/>
            <person name="Soltis P."/>
            <person name="Soltis D."/>
            <person name="Chen Z.-H."/>
        </authorList>
    </citation>
    <scope>NUCLEOTIDE SEQUENCE</scope>
    <source>
        <strain evidence="6">Whitten #5841</strain>
        <tissue evidence="6">Leaf</tissue>
    </source>
</reference>
<organism evidence="6 7">
    <name type="scientific">Ceratopteris richardii</name>
    <name type="common">Triangle waterfern</name>
    <dbReference type="NCBI Taxonomy" id="49495"/>
    <lineage>
        <taxon>Eukaryota</taxon>
        <taxon>Viridiplantae</taxon>
        <taxon>Streptophyta</taxon>
        <taxon>Embryophyta</taxon>
        <taxon>Tracheophyta</taxon>
        <taxon>Polypodiopsida</taxon>
        <taxon>Polypodiidae</taxon>
        <taxon>Polypodiales</taxon>
        <taxon>Pteridineae</taxon>
        <taxon>Pteridaceae</taxon>
        <taxon>Parkerioideae</taxon>
        <taxon>Ceratopteris</taxon>
    </lineage>
</organism>
<dbReference type="Gene3D" id="2.130.10.10">
    <property type="entry name" value="YVTN repeat-like/Quinoprotein amine dehydrogenase"/>
    <property type="match status" value="2"/>
</dbReference>
<dbReference type="InterPro" id="IPR036322">
    <property type="entry name" value="WD40_repeat_dom_sf"/>
</dbReference>
<evidence type="ECO:0000256" key="2">
    <source>
        <dbReference type="ARBA" id="ARBA00022574"/>
    </source>
</evidence>
<comment type="caution">
    <text evidence="6">The sequence shown here is derived from an EMBL/GenBank/DDBJ whole genome shotgun (WGS) entry which is preliminary data.</text>
</comment>
<feature type="region of interest" description="Disordered" evidence="5">
    <location>
        <begin position="315"/>
        <end position="369"/>
    </location>
</feature>
<dbReference type="AlphaFoldDB" id="A0A8T2THD4"/>
<feature type="compositionally biased region" description="Polar residues" evidence="5">
    <location>
        <begin position="335"/>
        <end position="352"/>
    </location>
</feature>
<keyword evidence="7" id="KW-1185">Reference proteome</keyword>
<accession>A0A8T2THD4</accession>
<dbReference type="PROSITE" id="PS50082">
    <property type="entry name" value="WD_REPEATS_2"/>
    <property type="match status" value="3"/>
</dbReference>
<evidence type="ECO:0000256" key="3">
    <source>
        <dbReference type="ARBA" id="ARBA00022737"/>
    </source>
</evidence>
<feature type="repeat" description="WD" evidence="4">
    <location>
        <begin position="115"/>
        <end position="156"/>
    </location>
</feature>
<evidence type="ECO:0000256" key="1">
    <source>
        <dbReference type="ARBA" id="ARBA00022517"/>
    </source>
</evidence>
<dbReference type="OMA" id="IIIWRTK"/>
<dbReference type="PANTHER" id="PTHR44675:SF1">
    <property type="entry name" value="P21-ACTIVATED PROTEIN KINASE-INTERACTING PROTEIN 1"/>
    <property type="match status" value="1"/>
</dbReference>
<dbReference type="InterPro" id="IPR051959">
    <property type="entry name" value="PAK1-Kinase_Regulator"/>
</dbReference>
<dbReference type="InterPro" id="IPR019775">
    <property type="entry name" value="WD40_repeat_CS"/>
</dbReference>
<dbReference type="OrthoDB" id="308449at2759"/>
<dbReference type="PROSITE" id="PS50294">
    <property type="entry name" value="WD_REPEATS_REGION"/>
    <property type="match status" value="2"/>
</dbReference>
<feature type="repeat" description="WD" evidence="4">
    <location>
        <begin position="197"/>
        <end position="237"/>
    </location>
</feature>
<dbReference type="PRINTS" id="PR00320">
    <property type="entry name" value="GPROTEINBRPT"/>
</dbReference>
<protein>
    <submittedName>
        <fullName evidence="6">Uncharacterized protein</fullName>
    </submittedName>
</protein>
<feature type="repeat" description="WD" evidence="4">
    <location>
        <begin position="70"/>
        <end position="108"/>
    </location>
</feature>
<dbReference type="SUPFAM" id="SSF50978">
    <property type="entry name" value="WD40 repeat-like"/>
    <property type="match status" value="1"/>
</dbReference>
<dbReference type="GO" id="GO:0042254">
    <property type="term" value="P:ribosome biogenesis"/>
    <property type="evidence" value="ECO:0007669"/>
    <property type="project" value="UniProtKB-KW"/>
</dbReference>
<evidence type="ECO:0000313" key="7">
    <source>
        <dbReference type="Proteomes" id="UP000825935"/>
    </source>
</evidence>